<dbReference type="Proteomes" id="UP000291236">
    <property type="component" value="Chromosome"/>
</dbReference>
<evidence type="ECO:0000256" key="1">
    <source>
        <dbReference type="SAM" id="MobiDB-lite"/>
    </source>
</evidence>
<feature type="region of interest" description="Disordered" evidence="1">
    <location>
        <begin position="392"/>
        <end position="431"/>
    </location>
</feature>
<dbReference type="EMBL" id="AP019368">
    <property type="protein sequence ID" value="BBH53509.1"/>
    <property type="molecule type" value="Genomic_DNA"/>
</dbReference>
<feature type="compositionally biased region" description="Basic and acidic residues" evidence="1">
    <location>
        <begin position="364"/>
        <end position="379"/>
    </location>
</feature>
<reference evidence="2 3" key="1">
    <citation type="submission" date="2018-12" db="EMBL/GenBank/DDBJ databases">
        <title>Rubrispira sanarue gen. nov., sp., nov., a member of the order Silvanigrellales, isolated from a brackish lake in Hamamatsu Japan.</title>
        <authorList>
            <person name="Maejima Y."/>
            <person name="Iino T."/>
            <person name="Muraguchi Y."/>
            <person name="Fukuda K."/>
            <person name="Nojiri H."/>
            <person name="Ohkuma M."/>
            <person name="Moriuchi R."/>
            <person name="Dohra H."/>
            <person name="Kimbara K."/>
            <person name="Shintani M."/>
        </authorList>
    </citation>
    <scope>NUCLEOTIDE SEQUENCE [LARGE SCALE GENOMIC DNA]</scope>
    <source>
        <strain evidence="2 3">RF1110005</strain>
    </source>
</reference>
<proteinExistence type="predicted"/>
<dbReference type="RefSeq" id="WP_130609481.1">
    <property type="nucleotide sequence ID" value="NZ_AP019368.1"/>
</dbReference>
<feature type="compositionally biased region" description="Polar residues" evidence="1">
    <location>
        <begin position="396"/>
        <end position="405"/>
    </location>
</feature>
<accession>A0A4P2VP69</accession>
<gene>
    <name evidence="2" type="ORF">JCM31447_19530</name>
</gene>
<feature type="region of interest" description="Disordered" evidence="1">
    <location>
        <begin position="331"/>
        <end position="379"/>
    </location>
</feature>
<keyword evidence="3" id="KW-1185">Reference proteome</keyword>
<evidence type="ECO:0000313" key="2">
    <source>
        <dbReference type="EMBL" id="BBH53509.1"/>
    </source>
</evidence>
<dbReference type="AlphaFoldDB" id="A0A4P2VP69"/>
<dbReference type="KEGG" id="sbf:JCM31447_19530"/>
<dbReference type="OrthoDB" id="5288447at2"/>
<organism evidence="2 3">
    <name type="scientific">Fluviispira sanaruensis</name>
    <dbReference type="NCBI Taxonomy" id="2493639"/>
    <lineage>
        <taxon>Bacteria</taxon>
        <taxon>Pseudomonadati</taxon>
        <taxon>Bdellovibrionota</taxon>
        <taxon>Oligoflexia</taxon>
        <taxon>Silvanigrellales</taxon>
        <taxon>Silvanigrellaceae</taxon>
        <taxon>Fluviispira</taxon>
    </lineage>
</organism>
<protein>
    <submittedName>
        <fullName evidence="2">Uncharacterized protein</fullName>
    </submittedName>
</protein>
<sequence length="640" mass="72055">MEKSKIVKYLILAFLLLFYIESLFSLENPTARPPSTQGDSFLLPPVRRVGIDILESNVDKFRIFMRKQDRVLYGTPALPFSETELRKDLVADVDEEIQNTGRFWSLSLSDFMKLIPLSGSAKKSPENVNAENLRVNLESDYNLDAWIRPSIYFAPDQTLVRVSVRGAGIMGSIWAREDVMIEPQASRTKIKEAFAQAVARLIATLGHDGKVTYMRENLLTVDFGKERGIVRGETLYAGYVILSSFHPQTGEFLRANRIPIHSLKVLEARQGSSLCQIVSSDRVSYEQALKILDKQDVQLLVWKKEQKLNNTGWRDPYNPDTAPMLGAAEEGFESQTKREKMRSMLPPVIFGKDKQEKNAPVPMENDKQDINNLEKDKTARLDKKSEIALAQEENSKPQAEQQGLISPQLPPNEGEEVEVSKPKKKISIDEPNSWDPTSLRIGVALTSGSYFGNSAGIPTTLINTFNASGKIDIDSTFDLYINPYAQFSFFNGSTIQGSSYFVGLGAYKVLWRNPVPSGVFRIGGALEYMGGSVLQSDAAFNISKISVFANGRWSDNLDNIGEYEFLGGFSFFDFIQGKSVWALEADLRPFRLMTKELLFRVLAKRFQDGWFEVSIGVSWDFLPSDSYNLIKGNNSKREYF</sequence>
<evidence type="ECO:0000313" key="3">
    <source>
        <dbReference type="Proteomes" id="UP000291236"/>
    </source>
</evidence>
<name>A0A4P2VP69_FLUSA</name>